<dbReference type="Gene3D" id="1.10.287.850">
    <property type="entry name" value="HP0062-like domain"/>
    <property type="match status" value="1"/>
</dbReference>
<dbReference type="InterPro" id="IPR048996">
    <property type="entry name" value="PGRS_rpt"/>
</dbReference>
<dbReference type="Pfam" id="PF00934">
    <property type="entry name" value="PE"/>
    <property type="match status" value="1"/>
</dbReference>
<dbReference type="InterPro" id="IPR000084">
    <property type="entry name" value="PE-PGRS_N"/>
</dbReference>
<protein>
    <submittedName>
        <fullName evidence="2">PE family protein</fullName>
    </submittedName>
</protein>
<feature type="domain" description="PE" evidence="1">
    <location>
        <begin position="4"/>
        <end position="94"/>
    </location>
</feature>
<proteinExistence type="predicted"/>
<name>X7YTW4_MYCKA</name>
<accession>X7YTW4</accession>
<comment type="caution">
    <text evidence="2">The sequence shown here is derived from an EMBL/GenBank/DDBJ whole genome shotgun (WGS) entry which is preliminary data.</text>
</comment>
<organism evidence="2 3">
    <name type="scientific">Mycobacterium kansasii 662</name>
    <dbReference type="NCBI Taxonomy" id="1299326"/>
    <lineage>
        <taxon>Bacteria</taxon>
        <taxon>Bacillati</taxon>
        <taxon>Actinomycetota</taxon>
        <taxon>Actinomycetes</taxon>
        <taxon>Mycobacteriales</taxon>
        <taxon>Mycobacteriaceae</taxon>
        <taxon>Mycobacterium</taxon>
    </lineage>
</organism>
<evidence type="ECO:0000313" key="3">
    <source>
        <dbReference type="Proteomes" id="UP000020561"/>
    </source>
</evidence>
<dbReference type="EMBL" id="JAOA01000013">
    <property type="protein sequence ID" value="EUA09795.1"/>
    <property type="molecule type" value="Genomic_DNA"/>
</dbReference>
<dbReference type="SUPFAM" id="SSF140459">
    <property type="entry name" value="PE/PPE dimer-like"/>
    <property type="match status" value="1"/>
</dbReference>
<gene>
    <name evidence="2" type="ORF">I545_5922</name>
</gene>
<reference evidence="2 3" key="1">
    <citation type="submission" date="2013-12" db="EMBL/GenBank/DDBJ databases">
        <authorList>
            <person name="Brown-Elliot B."/>
            <person name="Wallace R."/>
            <person name="Lenaerts A."/>
            <person name="Ordway D."/>
            <person name="DeGroote M.A."/>
            <person name="Parker T."/>
            <person name="Sizemore C."/>
            <person name="Tallon L.J."/>
            <person name="Sadzewicz L.K."/>
            <person name="Sengamalay N."/>
            <person name="Fraser C.M."/>
            <person name="Hine E."/>
            <person name="Shefchek K.A."/>
            <person name="Das S.P."/>
            <person name="Tettelin H."/>
        </authorList>
    </citation>
    <scope>NUCLEOTIDE SEQUENCE [LARGE SCALE GENOMIC DNA]</scope>
    <source>
        <strain evidence="2 3">662</strain>
    </source>
</reference>
<dbReference type="Proteomes" id="UP000020561">
    <property type="component" value="Unassembled WGS sequence"/>
</dbReference>
<dbReference type="AlphaFoldDB" id="X7YTW4"/>
<dbReference type="InterPro" id="IPR038332">
    <property type="entry name" value="PPE_sf"/>
</dbReference>
<evidence type="ECO:0000259" key="1">
    <source>
        <dbReference type="Pfam" id="PF00934"/>
    </source>
</evidence>
<dbReference type="PATRIC" id="fig|1299326.3.peg.5697"/>
<sequence>MSFLFATPESVTAAASQITTIGSALDQANTAVKASTTTVLAAGADEVSTAIATLMSTHGQAYQTASAQVSQFHNQFIQLLNASAGSYATAEAANANPLQAVEQELLGVINAPTNTLLGRPLIGDGVAGSAANPNGQAGGLLYGNGGNGYNGLGGAGGAAGLIGNGGAGGTGAPGRAGGAGGAGGWLYGNGGAGGAGGLGGAAGGIGGAGGPAVRPDYGATGERVLPAAPARAGRAPPSVTAAPAAPGRRGCWWHWRTAVWQRRGRGRRRGWGCWRHRRDRSCVERVGVPGRGGRRGRCRRGGR</sequence>
<dbReference type="Pfam" id="PF21526">
    <property type="entry name" value="PGRS"/>
    <property type="match status" value="1"/>
</dbReference>
<evidence type="ECO:0000313" key="2">
    <source>
        <dbReference type="EMBL" id="EUA09795.1"/>
    </source>
</evidence>